<protein>
    <recommendedName>
        <fullName evidence="2">HTH iclR-type domain-containing protein</fullName>
    </recommendedName>
</protein>
<sequence>MEQGDVHPLHPAGPDGAGEEAPGLGLPPEVLTIVNELQADFERSGGAPLSLARLSKRTQLRMSTLRRFLSALEEAGIVKVELNEDGTGSVQLLLPPQG</sequence>
<dbReference type="SUPFAM" id="SSF46785">
    <property type="entry name" value="Winged helix' DNA-binding domain"/>
    <property type="match status" value="1"/>
</dbReference>
<reference evidence="4" key="1">
    <citation type="journal article" date="2020" name="MBio">
        <title>Horizontal gene transfer to a defensive symbiont with a reduced genome amongst a multipartite beetle microbiome.</title>
        <authorList>
            <person name="Waterworth S.C."/>
            <person name="Florez L.V."/>
            <person name="Rees E.R."/>
            <person name="Hertweck C."/>
            <person name="Kaltenpoth M."/>
            <person name="Kwan J.C."/>
        </authorList>
    </citation>
    <scope>NUCLEOTIDE SEQUENCE [LARGE SCALE GENOMIC DNA]</scope>
</reference>
<dbReference type="Proteomes" id="UP000462435">
    <property type="component" value="Unassembled WGS sequence"/>
</dbReference>
<dbReference type="Pfam" id="PF09339">
    <property type="entry name" value="HTH_IclR"/>
    <property type="match status" value="1"/>
</dbReference>
<dbReference type="GO" id="GO:0003677">
    <property type="term" value="F:DNA binding"/>
    <property type="evidence" value="ECO:0007669"/>
    <property type="project" value="InterPro"/>
</dbReference>
<feature type="domain" description="HTH iclR-type" evidence="2">
    <location>
        <begin position="45"/>
        <end position="79"/>
    </location>
</feature>
<dbReference type="InterPro" id="IPR036388">
    <property type="entry name" value="WH-like_DNA-bd_sf"/>
</dbReference>
<dbReference type="GO" id="GO:0006355">
    <property type="term" value="P:regulation of DNA-templated transcription"/>
    <property type="evidence" value="ECO:0007669"/>
    <property type="project" value="InterPro"/>
</dbReference>
<proteinExistence type="predicted"/>
<evidence type="ECO:0000259" key="2">
    <source>
        <dbReference type="Pfam" id="PF09339"/>
    </source>
</evidence>
<gene>
    <name evidence="3" type="ORF">GAK35_03478</name>
</gene>
<name>A0A7V8FU64_9BURK</name>
<accession>A0A7V8FU64</accession>
<evidence type="ECO:0000256" key="1">
    <source>
        <dbReference type="SAM" id="MobiDB-lite"/>
    </source>
</evidence>
<evidence type="ECO:0000313" key="4">
    <source>
        <dbReference type="Proteomes" id="UP000462435"/>
    </source>
</evidence>
<dbReference type="Gene3D" id="1.10.10.10">
    <property type="entry name" value="Winged helix-like DNA-binding domain superfamily/Winged helix DNA-binding domain"/>
    <property type="match status" value="1"/>
</dbReference>
<dbReference type="EMBL" id="WNDX01000135">
    <property type="protein sequence ID" value="KAF1041211.1"/>
    <property type="molecule type" value="Genomic_DNA"/>
</dbReference>
<comment type="caution">
    <text evidence="3">The sequence shown here is derived from an EMBL/GenBank/DDBJ whole genome shotgun (WGS) entry which is preliminary data.</text>
</comment>
<dbReference type="AlphaFoldDB" id="A0A7V8FU64"/>
<feature type="region of interest" description="Disordered" evidence="1">
    <location>
        <begin position="1"/>
        <end position="27"/>
    </location>
</feature>
<evidence type="ECO:0000313" key="3">
    <source>
        <dbReference type="EMBL" id="KAF1041211.1"/>
    </source>
</evidence>
<dbReference type="InterPro" id="IPR036390">
    <property type="entry name" value="WH_DNA-bd_sf"/>
</dbReference>
<dbReference type="InterPro" id="IPR005471">
    <property type="entry name" value="Tscrpt_reg_IclR_N"/>
</dbReference>
<organism evidence="3 4">
    <name type="scientific">Herbaspirillum frisingense</name>
    <dbReference type="NCBI Taxonomy" id="92645"/>
    <lineage>
        <taxon>Bacteria</taxon>
        <taxon>Pseudomonadati</taxon>
        <taxon>Pseudomonadota</taxon>
        <taxon>Betaproteobacteria</taxon>
        <taxon>Burkholderiales</taxon>
        <taxon>Oxalobacteraceae</taxon>
        <taxon>Herbaspirillum</taxon>
    </lineage>
</organism>